<proteinExistence type="predicted"/>
<dbReference type="CDD" id="cd03498">
    <property type="entry name" value="SQR_TypeB_2_TM"/>
    <property type="match status" value="1"/>
</dbReference>
<dbReference type="OrthoDB" id="9788081at2"/>
<dbReference type="SUPFAM" id="SSF81343">
    <property type="entry name" value="Fumarate reductase respiratory complex transmembrane subunits"/>
    <property type="match status" value="1"/>
</dbReference>
<dbReference type="HOGENOM" id="CLU_077968_1_0_0"/>
<feature type="transmembrane region" description="Helical" evidence="1">
    <location>
        <begin position="103"/>
        <end position="124"/>
    </location>
</feature>
<dbReference type="AlphaFoldDB" id="C1A901"/>
<reference evidence="3" key="1">
    <citation type="submission" date="2006-03" db="EMBL/GenBank/DDBJ databases">
        <title>Complete genome sequence of Gemmatimonas aurantiaca T-27 that represents a novel phylum Gemmatimonadetes.</title>
        <authorList>
            <person name="Takasaki K."/>
            <person name="Ichikawa N."/>
            <person name="Miura H."/>
            <person name="Matsushita S."/>
            <person name="Watanabe Y."/>
            <person name="Oguchi A."/>
            <person name="Ankai A."/>
            <person name="Yashiro I."/>
            <person name="Takahashi M."/>
            <person name="Terui Y."/>
            <person name="Fukui S."/>
            <person name="Yokoyama H."/>
            <person name="Tanikawa S."/>
            <person name="Hanada S."/>
            <person name="Kamagata Y."/>
            <person name="Fujita N."/>
        </authorList>
    </citation>
    <scope>NUCLEOTIDE SEQUENCE [LARGE SCALE GENOMIC DNA]</scope>
    <source>
        <strain evidence="3">T-27 / DSM 14586 / JCM 11422 / NBRC 100505</strain>
    </source>
</reference>
<dbReference type="InterPro" id="IPR034804">
    <property type="entry name" value="SQR/QFR_C/D"/>
</dbReference>
<dbReference type="EMBL" id="AP009153">
    <property type="protein sequence ID" value="BAH38711.1"/>
    <property type="molecule type" value="Genomic_DNA"/>
</dbReference>
<feature type="transmembrane region" description="Helical" evidence="1">
    <location>
        <begin position="59"/>
        <end position="82"/>
    </location>
</feature>
<keyword evidence="1" id="KW-1133">Transmembrane helix</keyword>
<sequence length="232" mass="25305">MYGLMRFWQSTIGKKIVMAVTGIIGVLFVIGHMSGNFLMFKGQGAMHDYALLLRTSMPLLWAARIGLLVAVMLHVVSAYQLTMISKAARPQDYATRKPQVTTFAAKTIKWGGVLLLVFIVYHILHMTLGTVHPQFTHLDPYNNLRIGLANPLVAGFYIVAMAALGLHLFHGTWAVTRTLGVARPSQQPLKRRIAVVLAIAVALGFAIIPIAALAGLFPEAPALQEMPAAETH</sequence>
<accession>C1A901</accession>
<name>C1A901_GEMAT</name>
<dbReference type="NCBIfam" id="TIGR02046">
    <property type="entry name" value="sdhC_b558_fam"/>
    <property type="match status" value="1"/>
</dbReference>
<gene>
    <name evidence="2" type="primary">sdhC</name>
    <name evidence="2" type="ordered locus">GAU_1669</name>
</gene>
<keyword evidence="1" id="KW-0472">Membrane</keyword>
<feature type="transmembrane region" description="Helical" evidence="1">
    <location>
        <begin position="193"/>
        <end position="217"/>
    </location>
</feature>
<protein>
    <submittedName>
        <fullName evidence="2">Succinate dehydrogenase cytochrome b subunit</fullName>
    </submittedName>
</protein>
<evidence type="ECO:0000313" key="2">
    <source>
        <dbReference type="EMBL" id="BAH38711.1"/>
    </source>
</evidence>
<dbReference type="Proteomes" id="UP000002209">
    <property type="component" value="Chromosome"/>
</dbReference>
<organism evidence="2 3">
    <name type="scientific">Gemmatimonas aurantiaca (strain DSM 14586 / JCM 11422 / NBRC 100505 / T-27)</name>
    <dbReference type="NCBI Taxonomy" id="379066"/>
    <lineage>
        <taxon>Bacteria</taxon>
        <taxon>Pseudomonadati</taxon>
        <taxon>Gemmatimonadota</taxon>
        <taxon>Gemmatimonadia</taxon>
        <taxon>Gemmatimonadales</taxon>
        <taxon>Gemmatimonadaceae</taxon>
        <taxon>Gemmatimonas</taxon>
    </lineage>
</organism>
<dbReference type="InterPro" id="IPR011138">
    <property type="entry name" value="Cytochrome_b-558"/>
</dbReference>
<dbReference type="RefSeq" id="WP_012683158.1">
    <property type="nucleotide sequence ID" value="NC_012489.1"/>
</dbReference>
<keyword evidence="1" id="KW-0812">Transmembrane</keyword>
<dbReference type="Gene3D" id="1.20.1300.10">
    <property type="entry name" value="Fumarate reductase/succinate dehydrogenase, transmembrane subunit"/>
    <property type="match status" value="1"/>
</dbReference>
<feature type="transmembrane region" description="Helical" evidence="1">
    <location>
        <begin position="144"/>
        <end position="169"/>
    </location>
</feature>
<keyword evidence="3" id="KW-1185">Reference proteome</keyword>
<evidence type="ECO:0000256" key="1">
    <source>
        <dbReference type="SAM" id="Phobius"/>
    </source>
</evidence>
<dbReference type="eggNOG" id="ENOG502Z7RU">
    <property type="taxonomic scope" value="Bacteria"/>
</dbReference>
<feature type="transmembrane region" description="Helical" evidence="1">
    <location>
        <begin position="16"/>
        <end position="39"/>
    </location>
</feature>
<dbReference type="STRING" id="379066.GAU_1669"/>
<dbReference type="KEGG" id="gau:GAU_1669"/>
<dbReference type="GO" id="GO:0016020">
    <property type="term" value="C:membrane"/>
    <property type="evidence" value="ECO:0007669"/>
    <property type="project" value="InterPro"/>
</dbReference>
<evidence type="ECO:0000313" key="3">
    <source>
        <dbReference type="Proteomes" id="UP000002209"/>
    </source>
</evidence>